<keyword evidence="5 12" id="KW-0418">Kinase</keyword>
<dbReference type="PANTHER" id="PTHR23086:SF8">
    <property type="entry name" value="PHOSPHATIDYLINOSITOL 5-PHOSPHATE 4-KINASE, ISOFORM A"/>
    <property type="match status" value="1"/>
</dbReference>
<reference evidence="16" key="1">
    <citation type="submission" date="2019-12" db="UniProtKB">
        <authorList>
            <consortium name="WormBaseParasite"/>
        </authorList>
    </citation>
    <scope>IDENTIFICATION</scope>
</reference>
<accession>A0A5S6QNZ6</accession>
<evidence type="ECO:0000256" key="1">
    <source>
        <dbReference type="ARBA" id="ARBA00004496"/>
    </source>
</evidence>
<comment type="catalytic activity">
    <reaction evidence="10">
        <text>1,2-dihexadecanoyl-sn-glycero-3-phospho-(1D-myo-inositol-5-phosphate) + GTP = 1,2-dihexadecanoyl-sn-glycero-3-phospho-(1D-myo-inositol-4,5-bisphosphate) + GDP + H(+)</text>
        <dbReference type="Rhea" id="RHEA:55964"/>
        <dbReference type="ChEBI" id="CHEBI:15378"/>
        <dbReference type="ChEBI" id="CHEBI:37565"/>
        <dbReference type="ChEBI" id="CHEBI:58189"/>
        <dbReference type="ChEBI" id="CHEBI:83423"/>
        <dbReference type="ChEBI" id="CHEBI:84968"/>
    </reaction>
    <physiologicalReaction direction="left-to-right" evidence="10">
        <dbReference type="Rhea" id="RHEA:55965"/>
    </physiologicalReaction>
</comment>
<dbReference type="GO" id="GO:0005524">
    <property type="term" value="F:ATP binding"/>
    <property type="evidence" value="ECO:0007669"/>
    <property type="project" value="UniProtKB-UniRule"/>
</dbReference>
<evidence type="ECO:0000256" key="5">
    <source>
        <dbReference type="ARBA" id="ARBA00022777"/>
    </source>
</evidence>
<evidence type="ECO:0000313" key="16">
    <source>
        <dbReference type="WBParaSite" id="TMUE_2000008955.1"/>
    </source>
</evidence>
<dbReference type="PROSITE" id="PS51455">
    <property type="entry name" value="PIPK"/>
    <property type="match status" value="1"/>
</dbReference>
<dbReference type="STRING" id="70415.A0A5S6QNZ6"/>
<dbReference type="AlphaFoldDB" id="A0A5S6QNZ6"/>
<dbReference type="SUPFAM" id="SSF56104">
    <property type="entry name" value="SAICAR synthase-like"/>
    <property type="match status" value="1"/>
</dbReference>
<dbReference type="FunFam" id="3.30.800.10:FF:000002">
    <property type="entry name" value="Phosphatidylinositol 5-phosphate 4-kinase type-2 beta"/>
    <property type="match status" value="1"/>
</dbReference>
<feature type="domain" description="PIPK" evidence="14">
    <location>
        <begin position="120"/>
        <end position="509"/>
    </location>
</feature>
<keyword evidence="7" id="KW-0443">Lipid metabolism</keyword>
<evidence type="ECO:0000256" key="13">
    <source>
        <dbReference type="SAM" id="MobiDB-lite"/>
    </source>
</evidence>
<dbReference type="EC" id="2.7.1.149" evidence="11"/>
<dbReference type="InterPro" id="IPR023610">
    <property type="entry name" value="PInositol-4/5-P-5/4-kinase"/>
</dbReference>
<evidence type="ECO:0000256" key="3">
    <source>
        <dbReference type="ARBA" id="ARBA00022679"/>
    </source>
</evidence>
<evidence type="ECO:0000256" key="9">
    <source>
        <dbReference type="ARBA" id="ARBA00036698"/>
    </source>
</evidence>
<dbReference type="InterPro" id="IPR027483">
    <property type="entry name" value="PInositol-4-P-4/5-kinase_C_sf"/>
</dbReference>
<dbReference type="InterPro" id="IPR002498">
    <property type="entry name" value="PInositol-4-P-4/5-kinase_core"/>
</dbReference>
<proteinExistence type="predicted"/>
<protein>
    <recommendedName>
        <fullName evidence="11">1-phosphatidylinositol-5-phosphate 4-kinase</fullName>
        <ecNumber evidence="11">2.7.1.149</ecNumber>
    </recommendedName>
</protein>
<comment type="catalytic activity">
    <reaction evidence="9">
        <text>a 1,2-diacyl-sn-glycero-3-phospho-(1D-myo-inositol-5-phosphate) + ATP = a 1,2-diacyl-sn-glycero-3-phospho-(1D-myo-inositol-4,5-bisphosphate) + ADP + H(+)</text>
        <dbReference type="Rhea" id="RHEA:12280"/>
        <dbReference type="ChEBI" id="CHEBI:15378"/>
        <dbReference type="ChEBI" id="CHEBI:30616"/>
        <dbReference type="ChEBI" id="CHEBI:57795"/>
        <dbReference type="ChEBI" id="CHEBI:58456"/>
        <dbReference type="ChEBI" id="CHEBI:456216"/>
        <dbReference type="EC" id="2.7.1.149"/>
    </reaction>
    <physiologicalReaction direction="left-to-right" evidence="9">
        <dbReference type="Rhea" id="RHEA:12281"/>
    </physiologicalReaction>
</comment>
<comment type="catalytic activity">
    <reaction evidence="8">
        <text>1,2-dihexadecanoyl-sn-glycero-3-phospho-(1D-myo-inositol-5-phosphate) + ATP = 1,2-dihexadecanoyl-sn-glycero-3-phospho-(1D-myo-inositol-4,5-bisphosphate) + ADP + H(+)</text>
        <dbReference type="Rhea" id="RHEA:55992"/>
        <dbReference type="ChEBI" id="CHEBI:15378"/>
        <dbReference type="ChEBI" id="CHEBI:30616"/>
        <dbReference type="ChEBI" id="CHEBI:83423"/>
        <dbReference type="ChEBI" id="CHEBI:84968"/>
        <dbReference type="ChEBI" id="CHEBI:456216"/>
    </reaction>
    <physiologicalReaction direction="left-to-right" evidence="8">
        <dbReference type="Rhea" id="RHEA:55993"/>
    </physiologicalReaction>
</comment>
<keyword evidence="2" id="KW-0963">Cytoplasm</keyword>
<evidence type="ECO:0000313" key="15">
    <source>
        <dbReference type="Proteomes" id="UP000046395"/>
    </source>
</evidence>
<dbReference type="Pfam" id="PF01504">
    <property type="entry name" value="PIP5K"/>
    <property type="match status" value="1"/>
</dbReference>
<dbReference type="Gene3D" id="3.30.800.10">
    <property type="entry name" value="Phosphatidylinositol Phosphate Kinase II Beta"/>
    <property type="match status" value="1"/>
</dbReference>
<dbReference type="CDD" id="cd17305">
    <property type="entry name" value="PIPKc_PIP5KII"/>
    <property type="match status" value="1"/>
</dbReference>
<dbReference type="PANTHER" id="PTHR23086">
    <property type="entry name" value="PHOSPHATIDYLINOSITOL-4-PHOSPHATE 5-KINASE"/>
    <property type="match status" value="1"/>
</dbReference>
<keyword evidence="6 12" id="KW-0067">ATP-binding</keyword>
<dbReference type="GO" id="GO:0005886">
    <property type="term" value="C:plasma membrane"/>
    <property type="evidence" value="ECO:0007669"/>
    <property type="project" value="TreeGrafter"/>
</dbReference>
<evidence type="ECO:0000256" key="10">
    <source>
        <dbReference type="ARBA" id="ARBA00036950"/>
    </source>
</evidence>
<evidence type="ECO:0000256" key="8">
    <source>
        <dbReference type="ARBA" id="ARBA00036478"/>
    </source>
</evidence>
<evidence type="ECO:0000256" key="4">
    <source>
        <dbReference type="ARBA" id="ARBA00022741"/>
    </source>
</evidence>
<dbReference type="Gene3D" id="3.30.810.10">
    <property type="entry name" value="2-Layer Sandwich"/>
    <property type="match status" value="1"/>
</dbReference>
<evidence type="ECO:0000256" key="7">
    <source>
        <dbReference type="ARBA" id="ARBA00023098"/>
    </source>
</evidence>
<keyword evidence="4 12" id="KW-0547">Nucleotide-binding</keyword>
<evidence type="ECO:0000256" key="2">
    <source>
        <dbReference type="ARBA" id="ARBA00022490"/>
    </source>
</evidence>
<keyword evidence="15" id="KW-1185">Reference proteome</keyword>
<dbReference type="SMART" id="SM00330">
    <property type="entry name" value="PIPKc"/>
    <property type="match status" value="1"/>
</dbReference>
<keyword evidence="3 12" id="KW-0808">Transferase</keyword>
<dbReference type="Proteomes" id="UP000046395">
    <property type="component" value="Unassembled WGS sequence"/>
</dbReference>
<dbReference type="WBParaSite" id="TMUE_2000008955.1">
    <property type="protein sequence ID" value="TMUE_2000008955.1"/>
    <property type="gene ID" value="WBGene00285481"/>
</dbReference>
<dbReference type="GO" id="GO:0005737">
    <property type="term" value="C:cytoplasm"/>
    <property type="evidence" value="ECO:0007669"/>
    <property type="project" value="UniProtKB-SubCell"/>
</dbReference>
<organism evidence="15 16">
    <name type="scientific">Trichuris muris</name>
    <name type="common">Mouse whipworm</name>
    <dbReference type="NCBI Taxonomy" id="70415"/>
    <lineage>
        <taxon>Eukaryota</taxon>
        <taxon>Metazoa</taxon>
        <taxon>Ecdysozoa</taxon>
        <taxon>Nematoda</taxon>
        <taxon>Enoplea</taxon>
        <taxon>Dorylaimia</taxon>
        <taxon>Trichinellida</taxon>
        <taxon>Trichuridae</taxon>
        <taxon>Trichuris</taxon>
    </lineage>
</organism>
<evidence type="ECO:0000256" key="6">
    <source>
        <dbReference type="ARBA" id="ARBA00022840"/>
    </source>
</evidence>
<dbReference type="InterPro" id="IPR027484">
    <property type="entry name" value="PInositol-4-P-5-kinase_N"/>
</dbReference>
<feature type="region of interest" description="Disordered" evidence="13">
    <location>
        <begin position="375"/>
        <end position="421"/>
    </location>
</feature>
<feature type="compositionally biased region" description="Acidic residues" evidence="13">
    <location>
        <begin position="398"/>
        <end position="408"/>
    </location>
</feature>
<dbReference type="GO" id="GO:0046854">
    <property type="term" value="P:phosphatidylinositol phosphate biosynthetic process"/>
    <property type="evidence" value="ECO:0007669"/>
    <property type="project" value="TreeGrafter"/>
</dbReference>
<name>A0A5S6QNZ6_TRIMR</name>
<evidence type="ECO:0000256" key="12">
    <source>
        <dbReference type="PROSITE-ProRule" id="PRU00781"/>
    </source>
</evidence>
<dbReference type="GO" id="GO:0016308">
    <property type="term" value="F:1-phosphatidylinositol-4-phosphate 5-kinase activity"/>
    <property type="evidence" value="ECO:0007669"/>
    <property type="project" value="TreeGrafter"/>
</dbReference>
<evidence type="ECO:0000256" key="11">
    <source>
        <dbReference type="ARBA" id="ARBA00039039"/>
    </source>
</evidence>
<sequence length="534" mass="59884">MCSKQGVWTFAVRSAHSNLAKGIGKVLADSVYESSLGSNKPSSGQRPVTGCFWSLLAALRWHVRPTWLCKIGISRLLIISSGGSFALINKKKLFEIMKSKKKLKHKVSRPFIPKWKVFRSSDPLLSVFMWGINHTVSELNHQLPLRLLMPDDFKAFSKIKIDNHLFNKESMPSHFKVKEYCPNVFRSLREKFGVEEGDYLKSLTKNEPLPLDASGRSNARLFTSYDMCFVIKTIDAEEVAEVHAILQKYHNYIVEQRSRTLLPQYLGMYRLTVEGVEVYAVVMRNIFSRSYPISKKYDLKGSTVQRQASEKERAKEFPTLKDIDFLEERCKLYLSKSSRQRLIDMLTSDTEFLASLNLMDYSLLVGIHELEEASGSASGDATPKQPVPTTSACRVDSSEVDNGSEESNEYGSQPTPPESPPPCMAAFAPYSGNEELQVDDEFYAVPARCDAPKKMIYFIGLIDILTYYGMKKLTATAAKAVKYGAEAEISTVRPQQYAKRLVEFVMRALDGGDNACAAASPSTADVIVVEEVGE</sequence>
<dbReference type="GO" id="GO:0016309">
    <property type="term" value="F:1-phosphatidylinositol-5-phosphate 4-kinase activity"/>
    <property type="evidence" value="ECO:0007669"/>
    <property type="project" value="UniProtKB-EC"/>
</dbReference>
<evidence type="ECO:0000259" key="14">
    <source>
        <dbReference type="PROSITE" id="PS51455"/>
    </source>
</evidence>
<comment type="subcellular location">
    <subcellularLocation>
        <location evidence="1">Cytoplasm</location>
    </subcellularLocation>
</comment>